<evidence type="ECO:0000259" key="5">
    <source>
        <dbReference type="PROSITE" id="PS50042"/>
    </source>
</evidence>
<keyword evidence="3" id="KW-0010">Activator</keyword>
<dbReference type="InterPro" id="IPR000595">
    <property type="entry name" value="cNMP-bd_dom"/>
</dbReference>
<dbReference type="InterPro" id="IPR012318">
    <property type="entry name" value="HTH_CRP"/>
</dbReference>
<dbReference type="Gene3D" id="2.60.120.10">
    <property type="entry name" value="Jelly Rolls"/>
    <property type="match status" value="1"/>
</dbReference>
<organism evidence="7 8">
    <name type="scientific">Lederbergia galactosidilytica</name>
    <dbReference type="NCBI Taxonomy" id="217031"/>
    <lineage>
        <taxon>Bacteria</taxon>
        <taxon>Bacillati</taxon>
        <taxon>Bacillota</taxon>
        <taxon>Bacilli</taxon>
        <taxon>Bacillales</taxon>
        <taxon>Bacillaceae</taxon>
        <taxon>Lederbergia</taxon>
    </lineage>
</organism>
<dbReference type="InterPro" id="IPR018490">
    <property type="entry name" value="cNMP-bd_dom_sf"/>
</dbReference>
<dbReference type="SUPFAM" id="SSF46785">
    <property type="entry name" value="Winged helix' DNA-binding domain"/>
    <property type="match status" value="1"/>
</dbReference>
<dbReference type="PROSITE" id="PS51063">
    <property type="entry name" value="HTH_CRP_2"/>
    <property type="match status" value="1"/>
</dbReference>
<keyword evidence="2" id="KW-0238">DNA-binding</keyword>
<dbReference type="InterPro" id="IPR014710">
    <property type="entry name" value="RmlC-like_jellyroll"/>
</dbReference>
<dbReference type="GO" id="GO:0003677">
    <property type="term" value="F:DNA binding"/>
    <property type="evidence" value="ECO:0007669"/>
    <property type="project" value="UniProtKB-KW"/>
</dbReference>
<dbReference type="GO" id="GO:0003700">
    <property type="term" value="F:DNA-binding transcription factor activity"/>
    <property type="evidence" value="ECO:0007669"/>
    <property type="project" value="TreeGrafter"/>
</dbReference>
<dbReference type="Proteomes" id="UP000077881">
    <property type="component" value="Unassembled WGS sequence"/>
</dbReference>
<dbReference type="OrthoDB" id="9798104at2"/>
<evidence type="ECO:0000256" key="4">
    <source>
        <dbReference type="ARBA" id="ARBA00023163"/>
    </source>
</evidence>
<dbReference type="SMART" id="SM00100">
    <property type="entry name" value="cNMP"/>
    <property type="match status" value="1"/>
</dbReference>
<dbReference type="CDD" id="cd00092">
    <property type="entry name" value="HTH_CRP"/>
    <property type="match status" value="1"/>
</dbReference>
<dbReference type="STRING" id="217031.ABB05_05425"/>
<feature type="domain" description="HTH crp-type" evidence="6">
    <location>
        <begin position="145"/>
        <end position="214"/>
    </location>
</feature>
<accession>A0A178A1R8</accession>
<dbReference type="PANTHER" id="PTHR24567:SF28">
    <property type="entry name" value="LISTERIOLYSIN REGULATORY PROTEIN"/>
    <property type="match status" value="1"/>
</dbReference>
<evidence type="ECO:0000256" key="1">
    <source>
        <dbReference type="ARBA" id="ARBA00023015"/>
    </source>
</evidence>
<evidence type="ECO:0000259" key="6">
    <source>
        <dbReference type="PROSITE" id="PS51063"/>
    </source>
</evidence>
<name>A0A178A1R8_9BACI</name>
<evidence type="ECO:0000256" key="2">
    <source>
        <dbReference type="ARBA" id="ARBA00023125"/>
    </source>
</evidence>
<keyword evidence="4" id="KW-0804">Transcription</keyword>
<sequence length="219" mass="25166">MQQLCVSLVPIFNHLQPEEMLEIAKTTTHAQYERNDIIYGAGDQSAHLYIVHQGRVKIYLLSESGKEQLIRILEPGDFMGELSLFTESMFDHYAVAMEKTEICVLRRVDLQAFLLKYPTISIKILEEFGRRLDRTEKLISSLTSEDAEKRIAAYLLELLDGQNDQTLTLPMAKKDLASYLGTTPETVSRKLAEFQERGWIEQTGQRKIKIHHIQALQEV</sequence>
<dbReference type="SMART" id="SM00419">
    <property type="entry name" value="HTH_CRP"/>
    <property type="match status" value="1"/>
</dbReference>
<evidence type="ECO:0000313" key="8">
    <source>
        <dbReference type="Proteomes" id="UP000077881"/>
    </source>
</evidence>
<dbReference type="SUPFAM" id="SSF51206">
    <property type="entry name" value="cAMP-binding domain-like"/>
    <property type="match status" value="1"/>
</dbReference>
<dbReference type="PATRIC" id="fig|217031.6.peg.1170"/>
<feature type="domain" description="Cyclic nucleotide-binding" evidence="5">
    <location>
        <begin position="11"/>
        <end position="131"/>
    </location>
</feature>
<keyword evidence="8" id="KW-1185">Reference proteome</keyword>
<comment type="caution">
    <text evidence="7">The sequence shown here is derived from an EMBL/GenBank/DDBJ whole genome shotgun (WGS) entry which is preliminary data.</text>
</comment>
<gene>
    <name evidence="7" type="ORF">ABB05_05425</name>
</gene>
<keyword evidence="1" id="KW-0805">Transcription regulation</keyword>
<protein>
    <submittedName>
        <fullName evidence="7">Crp/Fnr family transcriptional regulator</fullName>
    </submittedName>
</protein>
<proteinExistence type="predicted"/>
<dbReference type="InterPro" id="IPR036388">
    <property type="entry name" value="WH-like_DNA-bd_sf"/>
</dbReference>
<dbReference type="Pfam" id="PF00027">
    <property type="entry name" value="cNMP_binding"/>
    <property type="match status" value="1"/>
</dbReference>
<dbReference type="CDD" id="cd00038">
    <property type="entry name" value="CAP_ED"/>
    <property type="match status" value="1"/>
</dbReference>
<dbReference type="InterPro" id="IPR050397">
    <property type="entry name" value="Env_Response_Regulators"/>
</dbReference>
<dbReference type="EMBL" id="LDJR01000028">
    <property type="protein sequence ID" value="OAK74044.1"/>
    <property type="molecule type" value="Genomic_DNA"/>
</dbReference>
<dbReference type="AlphaFoldDB" id="A0A178A1R8"/>
<dbReference type="Pfam" id="PF13545">
    <property type="entry name" value="HTH_Crp_2"/>
    <property type="match status" value="1"/>
</dbReference>
<reference evidence="7 8" key="1">
    <citation type="submission" date="2015-05" db="EMBL/GenBank/DDBJ databases">
        <title>Comparison of genome.</title>
        <authorList>
            <person name="Zheng Z."/>
            <person name="Sun M."/>
        </authorList>
    </citation>
    <scope>NUCLEOTIDE SEQUENCE [LARGE SCALE GENOMIC DNA]</scope>
    <source>
        <strain evidence="7 8">G25-74</strain>
    </source>
</reference>
<dbReference type="Gene3D" id="1.10.10.10">
    <property type="entry name" value="Winged helix-like DNA-binding domain superfamily/Winged helix DNA-binding domain"/>
    <property type="match status" value="1"/>
</dbReference>
<dbReference type="GO" id="GO:0005829">
    <property type="term" value="C:cytosol"/>
    <property type="evidence" value="ECO:0007669"/>
    <property type="project" value="TreeGrafter"/>
</dbReference>
<dbReference type="PRINTS" id="PR00034">
    <property type="entry name" value="HTHCRP"/>
</dbReference>
<dbReference type="InterPro" id="IPR036390">
    <property type="entry name" value="WH_DNA-bd_sf"/>
</dbReference>
<evidence type="ECO:0000313" key="7">
    <source>
        <dbReference type="EMBL" id="OAK74044.1"/>
    </source>
</evidence>
<dbReference type="PANTHER" id="PTHR24567">
    <property type="entry name" value="CRP FAMILY TRANSCRIPTIONAL REGULATORY PROTEIN"/>
    <property type="match status" value="1"/>
</dbReference>
<evidence type="ECO:0000256" key="3">
    <source>
        <dbReference type="ARBA" id="ARBA00023159"/>
    </source>
</evidence>
<dbReference type="PROSITE" id="PS50042">
    <property type="entry name" value="CNMP_BINDING_3"/>
    <property type="match status" value="1"/>
</dbReference>